<reference evidence="1 2" key="1">
    <citation type="journal article" date="2012" name="Appl. Environ. Microbiol.">
        <title>Short-read sequencing for genomic analysis of the brown rot fungus Fibroporia radiculosa.</title>
        <authorList>
            <person name="Tang J.D."/>
            <person name="Perkins A.D."/>
            <person name="Sonstegard T.S."/>
            <person name="Schroeder S.G."/>
            <person name="Burgess S.C."/>
            <person name="Diehl S.V."/>
        </authorList>
    </citation>
    <scope>NUCLEOTIDE SEQUENCE [LARGE SCALE GENOMIC DNA]</scope>
    <source>
        <strain evidence="1 2">TFFH 294</strain>
    </source>
</reference>
<evidence type="ECO:0000313" key="1">
    <source>
        <dbReference type="EMBL" id="CCM06479.1"/>
    </source>
</evidence>
<dbReference type="RefSeq" id="XP_012185762.1">
    <property type="nucleotide sequence ID" value="XM_012330372.1"/>
</dbReference>
<organism evidence="1 2">
    <name type="scientific">Fibroporia radiculosa</name>
    <dbReference type="NCBI Taxonomy" id="599839"/>
    <lineage>
        <taxon>Eukaryota</taxon>
        <taxon>Fungi</taxon>
        <taxon>Dikarya</taxon>
        <taxon>Basidiomycota</taxon>
        <taxon>Agaricomycotina</taxon>
        <taxon>Agaricomycetes</taxon>
        <taxon>Polyporales</taxon>
        <taxon>Fibroporiaceae</taxon>
        <taxon>Fibroporia</taxon>
    </lineage>
</organism>
<proteinExistence type="predicted"/>
<dbReference type="GeneID" id="24101379"/>
<dbReference type="InParanoid" id="J4H5C1"/>
<dbReference type="EMBL" id="HE797353">
    <property type="protein sequence ID" value="CCM06479.1"/>
    <property type="molecule type" value="Genomic_DNA"/>
</dbReference>
<accession>J4H5C1</accession>
<sequence>MKRMDKKQVYRLIKVLGKHTERFRAIRTVLLGLEQPIGNFGSFAVRIVQKLPRVELLQLWFCKWETEQLQPDTFLHVTLTSGLVTKLDLNGVAFPSAVVFGRLVRALARLSSLKCWRAMRVPCSALPLRVNVADLSYSDDVFDFFVSIGTHIRHLTCYGRELEKHPELLAVSAESLLSLDVKLLYKASLDLSPAVNLRVLSLAGDLESIAKAAISLSCGSLFNLVEITELRPDLSFFKRATLVSI</sequence>
<protein>
    <submittedName>
        <fullName evidence="1">Uncharacterized protein</fullName>
    </submittedName>
</protein>
<name>J4H5C1_9APHY</name>
<gene>
    <name evidence="1" type="ORF">FIBRA_08748</name>
</gene>
<evidence type="ECO:0000313" key="2">
    <source>
        <dbReference type="Proteomes" id="UP000006352"/>
    </source>
</evidence>
<dbReference type="AlphaFoldDB" id="J4H5C1"/>
<dbReference type="HOGENOM" id="CLU_036316_0_0_1"/>
<dbReference type="Proteomes" id="UP000006352">
    <property type="component" value="Unassembled WGS sequence"/>
</dbReference>
<dbReference type="OrthoDB" id="2790890at2759"/>
<keyword evidence="2" id="KW-1185">Reference proteome</keyword>